<feature type="domain" description="Catalase core" evidence="2">
    <location>
        <begin position="1"/>
        <end position="332"/>
    </location>
</feature>
<feature type="region of interest" description="Disordered" evidence="1">
    <location>
        <begin position="303"/>
        <end position="332"/>
    </location>
</feature>
<gene>
    <name evidence="3" type="ORF">L486_07295</name>
</gene>
<dbReference type="SUPFAM" id="SSF56634">
    <property type="entry name" value="Heme-dependent catalase-like"/>
    <property type="match status" value="1"/>
</dbReference>
<dbReference type="PANTHER" id="PTHR11465:SF62">
    <property type="entry name" value="CATALASE T"/>
    <property type="match status" value="1"/>
</dbReference>
<accession>A0A1B9II13</accession>
<dbReference type="GO" id="GO:0004096">
    <property type="term" value="F:catalase activity"/>
    <property type="evidence" value="ECO:0007669"/>
    <property type="project" value="InterPro"/>
</dbReference>
<dbReference type="SMART" id="SM01060">
    <property type="entry name" value="Catalase"/>
    <property type="match status" value="1"/>
</dbReference>
<evidence type="ECO:0000313" key="4">
    <source>
        <dbReference type="Proteomes" id="UP000092583"/>
    </source>
</evidence>
<dbReference type="GO" id="GO:0005777">
    <property type="term" value="C:peroxisome"/>
    <property type="evidence" value="ECO:0007669"/>
    <property type="project" value="TreeGrafter"/>
</dbReference>
<dbReference type="GO" id="GO:0020037">
    <property type="term" value="F:heme binding"/>
    <property type="evidence" value="ECO:0007669"/>
    <property type="project" value="InterPro"/>
</dbReference>
<protein>
    <recommendedName>
        <fullName evidence="2">Catalase core domain-containing protein</fullName>
    </recommendedName>
</protein>
<dbReference type="PIRSF" id="PIRSF000296">
    <property type="entry name" value="SrpA"/>
    <property type="match status" value="1"/>
</dbReference>
<keyword evidence="4" id="KW-1185">Reference proteome</keyword>
<reference evidence="4" key="2">
    <citation type="submission" date="2013-12" db="EMBL/GenBank/DDBJ databases">
        <title>Evolution of pathogenesis and genome organization in the Tremellales.</title>
        <authorList>
            <person name="Cuomo C."/>
            <person name="Litvintseva A."/>
            <person name="Heitman J."/>
            <person name="Chen Y."/>
            <person name="Sun S."/>
            <person name="Springer D."/>
            <person name="Dromer F."/>
            <person name="Young S."/>
            <person name="Zeng Q."/>
            <person name="Chapman S."/>
            <person name="Gujja S."/>
            <person name="Saif S."/>
            <person name="Birren B."/>
        </authorList>
    </citation>
    <scope>NUCLEOTIDE SEQUENCE [LARGE SCALE GENOMIC DNA]</scope>
    <source>
        <strain evidence="4">CBS 10435</strain>
    </source>
</reference>
<evidence type="ECO:0000256" key="1">
    <source>
        <dbReference type="SAM" id="MobiDB-lite"/>
    </source>
</evidence>
<dbReference type="InterPro" id="IPR024168">
    <property type="entry name" value="Catalase_SrpA-type_pred"/>
</dbReference>
<dbReference type="PROSITE" id="PS51402">
    <property type="entry name" value="CATALASE_3"/>
    <property type="match status" value="1"/>
</dbReference>
<dbReference type="EMBL" id="KI669467">
    <property type="protein sequence ID" value="OCF55182.1"/>
    <property type="molecule type" value="Genomic_DNA"/>
</dbReference>
<dbReference type="InterPro" id="IPR011614">
    <property type="entry name" value="Catalase_core"/>
</dbReference>
<organism evidence="3 4">
    <name type="scientific">Kwoniella mangroviensis CBS 10435</name>
    <dbReference type="NCBI Taxonomy" id="1331196"/>
    <lineage>
        <taxon>Eukaryota</taxon>
        <taxon>Fungi</taxon>
        <taxon>Dikarya</taxon>
        <taxon>Basidiomycota</taxon>
        <taxon>Agaricomycotina</taxon>
        <taxon>Tremellomycetes</taxon>
        <taxon>Tremellales</taxon>
        <taxon>Cryptococcaceae</taxon>
        <taxon>Kwoniella</taxon>
    </lineage>
</organism>
<evidence type="ECO:0000313" key="3">
    <source>
        <dbReference type="EMBL" id="OCF55182.1"/>
    </source>
</evidence>
<dbReference type="GO" id="GO:0042542">
    <property type="term" value="P:response to hydrogen peroxide"/>
    <property type="evidence" value="ECO:0007669"/>
    <property type="project" value="TreeGrafter"/>
</dbReference>
<dbReference type="GO" id="GO:0005739">
    <property type="term" value="C:mitochondrion"/>
    <property type="evidence" value="ECO:0007669"/>
    <property type="project" value="TreeGrafter"/>
</dbReference>
<dbReference type="PANTHER" id="PTHR11465">
    <property type="entry name" value="CATALASE"/>
    <property type="match status" value="1"/>
</dbReference>
<dbReference type="Gene3D" id="2.40.180.10">
    <property type="entry name" value="Catalase core domain"/>
    <property type="match status" value="1"/>
</dbReference>
<proteinExistence type="predicted"/>
<dbReference type="OrthoDB" id="2379805at2759"/>
<sequence length="332" mass="36802">MPQSQDPTIVETGTKLVETLKGAFHTPAGYRPVHAKGLLLTGKFTPIPLASQLSIAPHFNNPSTPIIGRFSDNTGIPKIPDTDDNANPAGFALRFMYGDRKHTDIISHAVPLFPVKTGQEMLEFLGSLGDGTIGQFLATHEYTKKFVEYPKPHPERFNTQKYYALNAFKLVDGDGKITVVRYQIHPFSGEESFLQNEQVKSKSDNYLFDEIKDSITGGETVKFRLMVQVGQDGDPTNDITIQWPDNRKIEELGVIEFNGLSQHDEEEQKNIIFDPIPRVTGVEPSDDPLLEMRASVYLTSGKERRAAPHVEKEKADGVDGLDGQADAAAEVH</sequence>
<dbReference type="InterPro" id="IPR020835">
    <property type="entry name" value="Catalase_sf"/>
</dbReference>
<dbReference type="GO" id="GO:0042744">
    <property type="term" value="P:hydrogen peroxide catabolic process"/>
    <property type="evidence" value="ECO:0007669"/>
    <property type="project" value="TreeGrafter"/>
</dbReference>
<evidence type="ECO:0000259" key="2">
    <source>
        <dbReference type="SMART" id="SM01060"/>
    </source>
</evidence>
<dbReference type="Proteomes" id="UP000092583">
    <property type="component" value="Unassembled WGS sequence"/>
</dbReference>
<dbReference type="STRING" id="1331196.A0A1B9II13"/>
<name>A0A1B9II13_9TREE</name>
<dbReference type="AlphaFoldDB" id="A0A1B9II13"/>
<dbReference type="Pfam" id="PF00199">
    <property type="entry name" value="Catalase"/>
    <property type="match status" value="2"/>
</dbReference>
<feature type="compositionally biased region" description="Basic and acidic residues" evidence="1">
    <location>
        <begin position="303"/>
        <end position="317"/>
    </location>
</feature>
<dbReference type="InterPro" id="IPR018028">
    <property type="entry name" value="Catalase"/>
</dbReference>
<reference evidence="3 4" key="1">
    <citation type="submission" date="2013-07" db="EMBL/GenBank/DDBJ databases">
        <title>The Genome Sequence of Kwoniella mangroviensis CBS10435.</title>
        <authorList>
            <consortium name="The Broad Institute Genome Sequencing Platform"/>
            <person name="Cuomo C."/>
            <person name="Litvintseva A."/>
            <person name="Chen Y."/>
            <person name="Heitman J."/>
            <person name="Sun S."/>
            <person name="Springer D."/>
            <person name="Dromer F."/>
            <person name="Young S.K."/>
            <person name="Zeng Q."/>
            <person name="Gargeya S."/>
            <person name="Fitzgerald M."/>
            <person name="Abouelleil A."/>
            <person name="Alvarado L."/>
            <person name="Berlin A.M."/>
            <person name="Chapman S.B."/>
            <person name="Dewar J."/>
            <person name="Goldberg J."/>
            <person name="Griggs A."/>
            <person name="Gujja S."/>
            <person name="Hansen M."/>
            <person name="Howarth C."/>
            <person name="Imamovic A."/>
            <person name="Larimer J."/>
            <person name="McCowan C."/>
            <person name="Murphy C."/>
            <person name="Pearson M."/>
            <person name="Priest M."/>
            <person name="Roberts A."/>
            <person name="Saif S."/>
            <person name="Shea T."/>
            <person name="Sykes S."/>
            <person name="Wortman J."/>
            <person name="Nusbaum C."/>
            <person name="Birren B."/>
        </authorList>
    </citation>
    <scope>NUCLEOTIDE SEQUENCE [LARGE SCALE GENOMIC DNA]</scope>
    <source>
        <strain evidence="3 4">CBS 10435</strain>
    </source>
</reference>
<dbReference type="Gene3D" id="1.20.1280.120">
    <property type="match status" value="1"/>
</dbReference>